<feature type="domain" description="DUF1559" evidence="2">
    <location>
        <begin position="38"/>
        <end position="322"/>
    </location>
</feature>
<proteinExistence type="predicted"/>
<dbReference type="NCBIfam" id="TIGR02532">
    <property type="entry name" value="IV_pilin_GFxxxE"/>
    <property type="match status" value="1"/>
</dbReference>
<dbReference type="Pfam" id="PF07596">
    <property type="entry name" value="SBP_bac_10"/>
    <property type="match status" value="1"/>
</dbReference>
<accession>A0A7C2K177</accession>
<feature type="transmembrane region" description="Helical" evidence="1">
    <location>
        <begin position="12"/>
        <end position="37"/>
    </location>
</feature>
<dbReference type="InterPro" id="IPR027558">
    <property type="entry name" value="Pre_pil_HX9DG_C"/>
</dbReference>
<evidence type="ECO:0000259" key="2">
    <source>
        <dbReference type="Pfam" id="PF07596"/>
    </source>
</evidence>
<keyword evidence="1" id="KW-1133">Transmembrane helix</keyword>
<dbReference type="PANTHER" id="PTHR30093">
    <property type="entry name" value="GENERAL SECRETION PATHWAY PROTEIN G"/>
    <property type="match status" value="1"/>
</dbReference>
<evidence type="ECO:0000256" key="1">
    <source>
        <dbReference type="SAM" id="Phobius"/>
    </source>
</evidence>
<gene>
    <name evidence="3" type="ORF">ENQ76_09810</name>
</gene>
<dbReference type="EMBL" id="DSOK01000278">
    <property type="protein sequence ID" value="HEN15747.1"/>
    <property type="molecule type" value="Genomic_DNA"/>
</dbReference>
<dbReference type="AlphaFoldDB" id="A0A7C2K177"/>
<organism evidence="3">
    <name type="scientific">Schlesneria paludicola</name>
    <dbReference type="NCBI Taxonomy" id="360056"/>
    <lineage>
        <taxon>Bacteria</taxon>
        <taxon>Pseudomonadati</taxon>
        <taxon>Planctomycetota</taxon>
        <taxon>Planctomycetia</taxon>
        <taxon>Planctomycetales</taxon>
        <taxon>Planctomycetaceae</taxon>
        <taxon>Schlesneria</taxon>
    </lineage>
</organism>
<dbReference type="Pfam" id="PF07963">
    <property type="entry name" value="N_methyl"/>
    <property type="match status" value="1"/>
</dbReference>
<dbReference type="NCBIfam" id="TIGR04294">
    <property type="entry name" value="pre_pil_HX9DG"/>
    <property type="match status" value="1"/>
</dbReference>
<dbReference type="Gene3D" id="3.30.700.10">
    <property type="entry name" value="Glycoprotein, Type 4 Pilin"/>
    <property type="match status" value="1"/>
</dbReference>
<keyword evidence="1" id="KW-0472">Membrane</keyword>
<dbReference type="InterPro" id="IPR045584">
    <property type="entry name" value="Pilin-like"/>
</dbReference>
<keyword evidence="1" id="KW-0812">Transmembrane</keyword>
<dbReference type="PANTHER" id="PTHR30093:SF2">
    <property type="entry name" value="TYPE II SECRETION SYSTEM PROTEIN H"/>
    <property type="match status" value="1"/>
</dbReference>
<dbReference type="SUPFAM" id="SSF54523">
    <property type="entry name" value="Pili subunits"/>
    <property type="match status" value="1"/>
</dbReference>
<dbReference type="PROSITE" id="PS00409">
    <property type="entry name" value="PROKAR_NTER_METHYL"/>
    <property type="match status" value="1"/>
</dbReference>
<dbReference type="InterPro" id="IPR011453">
    <property type="entry name" value="DUF1559"/>
</dbReference>
<evidence type="ECO:0000313" key="3">
    <source>
        <dbReference type="EMBL" id="HEN15747.1"/>
    </source>
</evidence>
<dbReference type="InterPro" id="IPR012902">
    <property type="entry name" value="N_methyl_site"/>
</dbReference>
<comment type="caution">
    <text evidence="3">The sequence shown here is derived from an EMBL/GenBank/DDBJ whole genome shotgun (WGS) entry which is preliminary data.</text>
</comment>
<protein>
    <submittedName>
        <fullName evidence="3">DUF1559 domain-containing protein</fullName>
    </submittedName>
</protein>
<sequence>MFRRPVQRHSPAGFTLIELLVVIAIIAILIALLLPAVQQAREAARRTQCRNNLKQFGLALHNYVSTTNVLPPSACIDLRPGAPDSESWSVHARLLPYIDQAGLYNKIDLGSSWATQFALDGLKLSLLNCPSDINSDKVRVPSGNRPRHYASSYGFCHGTWFVFNPATGQYGDGAFEPNTKFNLGAIIDGTSNTLMAAEVKTWTPTRRTGGPTPTTVPQSIADVEALMPQGTVFRDNGHTEWFDGIVHHAGFTTVLTPNSNPRCADGANQYVGCNYNSWQEGVGGPAGSPTYSATTARSYHTGTVNAALLDGSVRSISENIDLRLWRALGTRANAASEPIIGEF</sequence>
<name>A0A7C2K177_9PLAN</name>
<reference evidence="3" key="1">
    <citation type="journal article" date="2020" name="mSystems">
        <title>Genome- and Community-Level Interaction Insights into Carbon Utilization and Element Cycling Functions of Hydrothermarchaeota in Hydrothermal Sediment.</title>
        <authorList>
            <person name="Zhou Z."/>
            <person name="Liu Y."/>
            <person name="Xu W."/>
            <person name="Pan J."/>
            <person name="Luo Z.H."/>
            <person name="Li M."/>
        </authorList>
    </citation>
    <scope>NUCLEOTIDE SEQUENCE [LARGE SCALE GENOMIC DNA]</scope>
    <source>
        <strain evidence="3">SpSt-339</strain>
    </source>
</reference>